<dbReference type="STRING" id="502025.Hoch_2426"/>
<dbReference type="InterPro" id="IPR013749">
    <property type="entry name" value="PM/HMP-P_kinase-1"/>
</dbReference>
<dbReference type="PANTHER" id="PTHR20858:SF17">
    <property type="entry name" value="HYDROXYMETHYLPYRIMIDINE_PHOSPHOMETHYLPYRIMIDINE KINASE THI20-RELATED"/>
    <property type="match status" value="1"/>
</dbReference>
<dbReference type="GO" id="GO:0009229">
    <property type="term" value="P:thiamine diphosphate biosynthetic process"/>
    <property type="evidence" value="ECO:0007669"/>
    <property type="project" value="UniProtKB-UniPathway"/>
</dbReference>
<keyword evidence="5 9" id="KW-0418">Kinase</keyword>
<dbReference type="Gene3D" id="3.40.1190.20">
    <property type="match status" value="1"/>
</dbReference>
<keyword evidence="6" id="KW-0067">ATP-binding</keyword>
<name>D0LJB6_HALO1</name>
<dbReference type="FunFam" id="3.40.1190.20:FF:000003">
    <property type="entry name" value="Phosphomethylpyrimidine kinase ThiD"/>
    <property type="match status" value="1"/>
</dbReference>
<dbReference type="AlphaFoldDB" id="D0LJB6"/>
<keyword evidence="4" id="KW-0547">Nucleotide-binding</keyword>
<evidence type="ECO:0000256" key="5">
    <source>
        <dbReference type="ARBA" id="ARBA00022777"/>
    </source>
</evidence>
<evidence type="ECO:0000313" key="9">
    <source>
        <dbReference type="EMBL" id="ACY14963.1"/>
    </source>
</evidence>
<dbReference type="GO" id="GO:0005524">
    <property type="term" value="F:ATP binding"/>
    <property type="evidence" value="ECO:0007669"/>
    <property type="project" value="UniProtKB-KW"/>
</dbReference>
<dbReference type="GO" id="GO:0009228">
    <property type="term" value="P:thiamine biosynthetic process"/>
    <property type="evidence" value="ECO:0007669"/>
    <property type="project" value="InterPro"/>
</dbReference>
<evidence type="ECO:0000259" key="8">
    <source>
        <dbReference type="Pfam" id="PF08543"/>
    </source>
</evidence>
<dbReference type="GO" id="GO:0005829">
    <property type="term" value="C:cytosol"/>
    <property type="evidence" value="ECO:0007669"/>
    <property type="project" value="TreeGrafter"/>
</dbReference>
<dbReference type="Proteomes" id="UP000001880">
    <property type="component" value="Chromosome"/>
</dbReference>
<sequence>MSQDTSPRPVALSIAGSDSGGGAGIQADLRTFSRLGVFGTTAITAVTAQNLDGVQAVTGISVELVAAQMEAVFTGFEVGALKTGMLWSAELVERVAAMIDARGVAAVVDPVMVATSGARLLQEDAVARYRERLIPGCTLVTPNLDEAAVLLERGPIAAAELDQVARALGQRFGCAVLLKGGHLEGDPVDVLWHRGGWTRWRHERIRGVNTHGSGCMLSAALAACLARGAALAEACELALAFVHQALKQPLALDAERRLAGIEEADSDTSALMRETRSGDAEPTASQRDGGEN</sequence>
<feature type="domain" description="Pyridoxamine kinase/Phosphomethylpyrimidine kinase" evidence="8">
    <location>
        <begin position="18"/>
        <end position="253"/>
    </location>
</feature>
<dbReference type="KEGG" id="hoh:Hoch_2426"/>
<proteinExistence type="predicted"/>
<feature type="region of interest" description="Disordered" evidence="7">
    <location>
        <begin position="1"/>
        <end position="21"/>
    </location>
</feature>
<comment type="pathway">
    <text evidence="1">Cofactor biosynthesis; thiamine diphosphate biosynthesis.</text>
</comment>
<reference evidence="9 10" key="1">
    <citation type="journal article" date="2010" name="Stand. Genomic Sci.">
        <title>Complete genome sequence of Haliangium ochraceum type strain (SMP-2).</title>
        <authorList>
            <consortium name="US DOE Joint Genome Institute (JGI-PGF)"/>
            <person name="Ivanova N."/>
            <person name="Daum C."/>
            <person name="Lang E."/>
            <person name="Abt B."/>
            <person name="Kopitz M."/>
            <person name="Saunders E."/>
            <person name="Lapidus A."/>
            <person name="Lucas S."/>
            <person name="Glavina Del Rio T."/>
            <person name="Nolan M."/>
            <person name="Tice H."/>
            <person name="Copeland A."/>
            <person name="Cheng J.F."/>
            <person name="Chen F."/>
            <person name="Bruce D."/>
            <person name="Goodwin L."/>
            <person name="Pitluck S."/>
            <person name="Mavromatis K."/>
            <person name="Pati A."/>
            <person name="Mikhailova N."/>
            <person name="Chen A."/>
            <person name="Palaniappan K."/>
            <person name="Land M."/>
            <person name="Hauser L."/>
            <person name="Chang Y.J."/>
            <person name="Jeffries C.D."/>
            <person name="Detter J.C."/>
            <person name="Brettin T."/>
            <person name="Rohde M."/>
            <person name="Goker M."/>
            <person name="Bristow J."/>
            <person name="Markowitz V."/>
            <person name="Eisen J.A."/>
            <person name="Hugenholtz P."/>
            <person name="Kyrpides N.C."/>
            <person name="Klenk H.P."/>
        </authorList>
    </citation>
    <scope>NUCLEOTIDE SEQUENCE [LARGE SCALE GENOMIC DNA]</scope>
    <source>
        <strain evidence="10">DSM 14365 / CIP 107738 / JCM 11303 / AJ 13395 / SMP-2</strain>
    </source>
</reference>
<keyword evidence="3 9" id="KW-0808">Transferase</keyword>
<organism evidence="9 10">
    <name type="scientific">Haliangium ochraceum (strain DSM 14365 / JCM 11303 / SMP-2)</name>
    <dbReference type="NCBI Taxonomy" id="502025"/>
    <lineage>
        <taxon>Bacteria</taxon>
        <taxon>Pseudomonadati</taxon>
        <taxon>Myxococcota</taxon>
        <taxon>Polyangia</taxon>
        <taxon>Haliangiales</taxon>
        <taxon>Kofleriaceae</taxon>
        <taxon>Haliangium</taxon>
    </lineage>
</organism>
<evidence type="ECO:0000256" key="7">
    <source>
        <dbReference type="SAM" id="MobiDB-lite"/>
    </source>
</evidence>
<evidence type="ECO:0000256" key="1">
    <source>
        <dbReference type="ARBA" id="ARBA00004948"/>
    </source>
</evidence>
<dbReference type="PANTHER" id="PTHR20858">
    <property type="entry name" value="PHOSPHOMETHYLPYRIMIDINE KINASE"/>
    <property type="match status" value="1"/>
</dbReference>
<dbReference type="Pfam" id="PF08543">
    <property type="entry name" value="Phos_pyr_kin"/>
    <property type="match status" value="1"/>
</dbReference>
<evidence type="ECO:0000256" key="6">
    <source>
        <dbReference type="ARBA" id="ARBA00022840"/>
    </source>
</evidence>
<dbReference type="NCBIfam" id="TIGR00097">
    <property type="entry name" value="HMP-P_kinase"/>
    <property type="match status" value="1"/>
</dbReference>
<gene>
    <name evidence="9" type="ordered locus">Hoch_2426</name>
</gene>
<evidence type="ECO:0000256" key="4">
    <source>
        <dbReference type="ARBA" id="ARBA00022741"/>
    </source>
</evidence>
<keyword evidence="10" id="KW-1185">Reference proteome</keyword>
<dbReference type="EC" id="2.7.1.49" evidence="2"/>
<accession>D0LJB6</accession>
<dbReference type="GO" id="GO:0008972">
    <property type="term" value="F:phosphomethylpyrimidine kinase activity"/>
    <property type="evidence" value="ECO:0007669"/>
    <property type="project" value="InterPro"/>
</dbReference>
<feature type="region of interest" description="Disordered" evidence="7">
    <location>
        <begin position="263"/>
        <end position="292"/>
    </location>
</feature>
<dbReference type="InterPro" id="IPR029056">
    <property type="entry name" value="Ribokinase-like"/>
</dbReference>
<dbReference type="EMBL" id="CP001804">
    <property type="protein sequence ID" value="ACY14963.1"/>
    <property type="molecule type" value="Genomic_DNA"/>
</dbReference>
<dbReference type="eggNOG" id="COG0351">
    <property type="taxonomic scope" value="Bacteria"/>
</dbReference>
<dbReference type="SUPFAM" id="SSF53613">
    <property type="entry name" value="Ribokinase-like"/>
    <property type="match status" value="1"/>
</dbReference>
<dbReference type="RefSeq" id="WP_012827571.1">
    <property type="nucleotide sequence ID" value="NC_013440.1"/>
</dbReference>
<dbReference type="GO" id="GO:0008902">
    <property type="term" value="F:hydroxymethylpyrimidine kinase activity"/>
    <property type="evidence" value="ECO:0007669"/>
    <property type="project" value="UniProtKB-EC"/>
</dbReference>
<evidence type="ECO:0000313" key="10">
    <source>
        <dbReference type="Proteomes" id="UP000001880"/>
    </source>
</evidence>
<evidence type="ECO:0000256" key="2">
    <source>
        <dbReference type="ARBA" id="ARBA00012135"/>
    </source>
</evidence>
<protein>
    <recommendedName>
        <fullName evidence="2">hydroxymethylpyrimidine kinase</fullName>
        <ecNumber evidence="2">2.7.1.49</ecNumber>
    </recommendedName>
</protein>
<dbReference type="InterPro" id="IPR004399">
    <property type="entry name" value="HMP/HMP-P_kinase_dom"/>
</dbReference>
<dbReference type="OrthoDB" id="9810880at2"/>
<evidence type="ECO:0000256" key="3">
    <source>
        <dbReference type="ARBA" id="ARBA00022679"/>
    </source>
</evidence>
<dbReference type="UniPathway" id="UPA00060">
    <property type="reaction ID" value="UER00138"/>
</dbReference>
<dbReference type="HOGENOM" id="CLU_020520_0_0_7"/>
<dbReference type="CDD" id="cd01169">
    <property type="entry name" value="HMPP_kinase"/>
    <property type="match status" value="1"/>
</dbReference>